<dbReference type="SUPFAM" id="SSF53850">
    <property type="entry name" value="Periplasmic binding protein-like II"/>
    <property type="match status" value="1"/>
</dbReference>
<feature type="transmembrane region" description="Helical" evidence="13">
    <location>
        <begin position="246"/>
        <end position="265"/>
    </location>
</feature>
<keyword evidence="6 13" id="KW-1133">Transmembrane helix</keyword>
<keyword evidence="17" id="KW-1185">Reference proteome</keyword>
<keyword evidence="11" id="KW-1071">Ligand-gated ion channel</keyword>
<evidence type="ECO:0000259" key="14">
    <source>
        <dbReference type="Pfam" id="PF00060"/>
    </source>
</evidence>
<evidence type="ECO:0000256" key="11">
    <source>
        <dbReference type="ARBA" id="ARBA00023286"/>
    </source>
</evidence>
<keyword evidence="8 13" id="KW-0472">Membrane</keyword>
<keyword evidence="3" id="KW-0813">Transport</keyword>
<evidence type="ECO:0000256" key="2">
    <source>
        <dbReference type="ARBA" id="ARBA00008685"/>
    </source>
</evidence>
<dbReference type="GO" id="GO:0015276">
    <property type="term" value="F:ligand-gated monoatomic ion channel activity"/>
    <property type="evidence" value="ECO:0007669"/>
    <property type="project" value="InterPro"/>
</dbReference>
<dbReference type="Pfam" id="PF00060">
    <property type="entry name" value="Lig_chan"/>
    <property type="match status" value="1"/>
</dbReference>
<accession>A0AAD5LFA8</accession>
<sequence length="490" mass="54513">MNHCYSDDSRLISAKEKQMNAIGFSSLLVLVQIICFSSSTYLNGKHLVVGLQSSPVHLYITRNASGHIVKMQGVAVNTLLALSKRFNFTYSVLQVKDNRLEKQSDTLLGLHHYMQQGKCDLVIGAIAMTMGRYAVMDFVEGYAYTSIGIVIPMPEELYNADAAFLPFQFSVWVALIVIMPITAIAIYYFSRPFHLKKSSDESLTITGSQEKAAVCSDITFRRSDAFFQIFRIVINQGGSFRSMRPALYFVVGSWCLGAMVLISAYNSILTSYILGSNAKPLAHSAGDIIGNSMVNIAVTKGSGVELALLAAEVGFYKQAGDKIRANPESRCETTKQCVKLVKSGSYAYLNAMSTAIDIINEDFKATGICHLSLTRQSEALPGSLAWVLPKNSPYSRILSMGFIELHEAGMMNHWTEWELKKYKNATFCLQEALKRQQRKAASEKETKITLKNFFGPFNLLILGYLISFVLFFREIVHSKVSSYCKKTVKS</sequence>
<feature type="transmembrane region" description="Helical" evidence="13">
    <location>
        <begin position="453"/>
        <end position="472"/>
    </location>
</feature>
<evidence type="ECO:0000256" key="3">
    <source>
        <dbReference type="ARBA" id="ARBA00022448"/>
    </source>
</evidence>
<evidence type="ECO:0000256" key="8">
    <source>
        <dbReference type="ARBA" id="ARBA00023136"/>
    </source>
</evidence>
<evidence type="ECO:0000256" key="6">
    <source>
        <dbReference type="ARBA" id="ARBA00022989"/>
    </source>
</evidence>
<keyword evidence="10" id="KW-0325">Glycoprotein</keyword>
<keyword evidence="12" id="KW-0407">Ion channel</keyword>
<evidence type="ECO:0000259" key="15">
    <source>
        <dbReference type="Pfam" id="PF10613"/>
    </source>
</evidence>
<dbReference type="EMBL" id="WJBH02000003">
    <property type="protein sequence ID" value="KAI9561655.1"/>
    <property type="molecule type" value="Genomic_DNA"/>
</dbReference>
<evidence type="ECO:0000256" key="9">
    <source>
        <dbReference type="ARBA" id="ARBA00023170"/>
    </source>
</evidence>
<dbReference type="InterPro" id="IPR052192">
    <property type="entry name" value="Insect_Ionotropic_Sensory_Rcpt"/>
</dbReference>
<keyword evidence="9" id="KW-0675">Receptor</keyword>
<feature type="domain" description="Ionotropic glutamate receptor C-terminal" evidence="14">
    <location>
        <begin position="169"/>
        <end position="463"/>
    </location>
</feature>
<evidence type="ECO:0000256" key="13">
    <source>
        <dbReference type="SAM" id="Phobius"/>
    </source>
</evidence>
<feature type="domain" description="Ionotropic glutamate receptor L-glutamate and glycine-binding" evidence="15">
    <location>
        <begin position="52"/>
        <end position="154"/>
    </location>
</feature>
<evidence type="ECO:0008006" key="18">
    <source>
        <dbReference type="Google" id="ProtNLM"/>
    </source>
</evidence>
<dbReference type="Gene3D" id="3.40.190.10">
    <property type="entry name" value="Periplasmic binding protein-like II"/>
    <property type="match status" value="1"/>
</dbReference>
<dbReference type="Gene3D" id="1.10.287.70">
    <property type="match status" value="1"/>
</dbReference>
<comment type="similarity">
    <text evidence="2">Belongs to the glutamate-gated ion channel (TC 1.A.10.1) family.</text>
</comment>
<feature type="transmembrane region" description="Helical" evidence="13">
    <location>
        <begin position="169"/>
        <end position="189"/>
    </location>
</feature>
<keyword evidence="7" id="KW-0406">Ion transport</keyword>
<evidence type="ECO:0000256" key="12">
    <source>
        <dbReference type="ARBA" id="ARBA00023303"/>
    </source>
</evidence>
<dbReference type="InterPro" id="IPR001320">
    <property type="entry name" value="Iontro_rcpt_C"/>
</dbReference>
<feature type="transmembrane region" description="Helical" evidence="13">
    <location>
        <begin position="21"/>
        <end position="42"/>
    </location>
</feature>
<dbReference type="Pfam" id="PF10613">
    <property type="entry name" value="Lig_chan-Glu_bd"/>
    <property type="match status" value="1"/>
</dbReference>
<evidence type="ECO:0000256" key="1">
    <source>
        <dbReference type="ARBA" id="ARBA00004651"/>
    </source>
</evidence>
<dbReference type="PANTHER" id="PTHR42643">
    <property type="entry name" value="IONOTROPIC RECEPTOR 20A-RELATED"/>
    <property type="match status" value="1"/>
</dbReference>
<dbReference type="AlphaFoldDB" id="A0AAD5LFA8"/>
<comment type="subcellular location">
    <subcellularLocation>
        <location evidence="1">Cell membrane</location>
        <topology evidence="1">Multi-pass membrane protein</topology>
    </subcellularLocation>
</comment>
<comment type="caution">
    <text evidence="16">The sequence shown here is derived from an EMBL/GenBank/DDBJ whole genome shotgun (WGS) entry which is preliminary data.</text>
</comment>
<keyword evidence="4" id="KW-1003">Cell membrane</keyword>
<evidence type="ECO:0000256" key="7">
    <source>
        <dbReference type="ARBA" id="ARBA00023065"/>
    </source>
</evidence>
<gene>
    <name evidence="16" type="ORF">GHT06_012615</name>
</gene>
<evidence type="ECO:0000256" key="10">
    <source>
        <dbReference type="ARBA" id="ARBA00023180"/>
    </source>
</evidence>
<reference evidence="16 17" key="1">
    <citation type="submission" date="2022-05" db="EMBL/GenBank/DDBJ databases">
        <title>A multi-omics perspective on studying reproductive biology in Daphnia sinensis.</title>
        <authorList>
            <person name="Jia J."/>
        </authorList>
    </citation>
    <scope>NUCLEOTIDE SEQUENCE [LARGE SCALE GENOMIC DNA]</scope>
    <source>
        <strain evidence="16 17">WSL</strain>
    </source>
</reference>
<dbReference type="PANTHER" id="PTHR42643:SF24">
    <property type="entry name" value="IONOTROPIC RECEPTOR 60A"/>
    <property type="match status" value="1"/>
</dbReference>
<protein>
    <recommendedName>
        <fullName evidence="18">Ionotropic glutamate receptor C-terminal domain-containing protein</fullName>
    </recommendedName>
</protein>
<evidence type="ECO:0000256" key="4">
    <source>
        <dbReference type="ARBA" id="ARBA00022475"/>
    </source>
</evidence>
<keyword evidence="5 13" id="KW-0812">Transmembrane</keyword>
<name>A0AAD5LFA8_9CRUS</name>
<dbReference type="Proteomes" id="UP000820818">
    <property type="component" value="Linkage Group LG3"/>
</dbReference>
<evidence type="ECO:0000256" key="5">
    <source>
        <dbReference type="ARBA" id="ARBA00022692"/>
    </source>
</evidence>
<evidence type="ECO:0000313" key="16">
    <source>
        <dbReference type="EMBL" id="KAI9561655.1"/>
    </source>
</evidence>
<dbReference type="GO" id="GO:0050906">
    <property type="term" value="P:detection of stimulus involved in sensory perception"/>
    <property type="evidence" value="ECO:0007669"/>
    <property type="project" value="UniProtKB-ARBA"/>
</dbReference>
<dbReference type="InterPro" id="IPR019594">
    <property type="entry name" value="Glu/Gly-bd"/>
</dbReference>
<proteinExistence type="inferred from homology"/>
<evidence type="ECO:0000313" key="17">
    <source>
        <dbReference type="Proteomes" id="UP000820818"/>
    </source>
</evidence>
<dbReference type="GO" id="GO:0005886">
    <property type="term" value="C:plasma membrane"/>
    <property type="evidence" value="ECO:0007669"/>
    <property type="project" value="UniProtKB-SubCell"/>
</dbReference>
<organism evidence="16 17">
    <name type="scientific">Daphnia sinensis</name>
    <dbReference type="NCBI Taxonomy" id="1820382"/>
    <lineage>
        <taxon>Eukaryota</taxon>
        <taxon>Metazoa</taxon>
        <taxon>Ecdysozoa</taxon>
        <taxon>Arthropoda</taxon>
        <taxon>Crustacea</taxon>
        <taxon>Branchiopoda</taxon>
        <taxon>Diplostraca</taxon>
        <taxon>Cladocera</taxon>
        <taxon>Anomopoda</taxon>
        <taxon>Daphniidae</taxon>
        <taxon>Daphnia</taxon>
        <taxon>Daphnia similis group</taxon>
    </lineage>
</organism>